<reference evidence="2 3" key="1">
    <citation type="submission" date="2017-11" db="EMBL/GenBank/DDBJ databases">
        <title>Genomic Encyclopedia of Archaeal and Bacterial Type Strains, Phase II (KMG-II): From Individual Species to Whole Genera.</title>
        <authorList>
            <person name="Goeker M."/>
        </authorList>
    </citation>
    <scope>NUCLEOTIDE SEQUENCE [LARGE SCALE GENOMIC DNA]</scope>
    <source>
        <strain evidence="2 3">DSM 25478</strain>
    </source>
</reference>
<dbReference type="OrthoDB" id="9795501at2"/>
<keyword evidence="1" id="KW-1133">Transmembrane helix</keyword>
<evidence type="ECO:0000313" key="3">
    <source>
        <dbReference type="Proteomes" id="UP000231693"/>
    </source>
</evidence>
<dbReference type="EMBL" id="PGFE01000001">
    <property type="protein sequence ID" value="PJJ77087.1"/>
    <property type="molecule type" value="Genomic_DNA"/>
</dbReference>
<evidence type="ECO:0000313" key="2">
    <source>
        <dbReference type="EMBL" id="PJJ77087.1"/>
    </source>
</evidence>
<evidence type="ECO:0008006" key="4">
    <source>
        <dbReference type="Google" id="ProtNLM"/>
    </source>
</evidence>
<accession>A0A2M9CYX1</accession>
<protein>
    <recommendedName>
        <fullName evidence="4">Nucleoside-diphosphate-sugar epimerase</fullName>
    </recommendedName>
</protein>
<dbReference type="Proteomes" id="UP000231693">
    <property type="component" value="Unassembled WGS sequence"/>
</dbReference>
<organism evidence="2 3">
    <name type="scientific">Sediminihabitans luteus</name>
    <dbReference type="NCBI Taxonomy" id="1138585"/>
    <lineage>
        <taxon>Bacteria</taxon>
        <taxon>Bacillati</taxon>
        <taxon>Actinomycetota</taxon>
        <taxon>Actinomycetes</taxon>
        <taxon>Micrococcales</taxon>
        <taxon>Cellulomonadaceae</taxon>
        <taxon>Sediminihabitans</taxon>
    </lineage>
</organism>
<evidence type="ECO:0000256" key="1">
    <source>
        <dbReference type="SAM" id="Phobius"/>
    </source>
</evidence>
<keyword evidence="1" id="KW-0812">Transmembrane</keyword>
<dbReference type="InterPro" id="IPR036291">
    <property type="entry name" value="NAD(P)-bd_dom_sf"/>
</dbReference>
<feature type="transmembrane region" description="Helical" evidence="1">
    <location>
        <begin position="300"/>
        <end position="319"/>
    </location>
</feature>
<proteinExistence type="predicted"/>
<keyword evidence="1" id="KW-0472">Membrane</keyword>
<comment type="caution">
    <text evidence="2">The sequence shown here is derived from an EMBL/GenBank/DDBJ whole genome shotgun (WGS) entry which is preliminary data.</text>
</comment>
<keyword evidence="3" id="KW-1185">Reference proteome</keyword>
<dbReference type="Gene3D" id="3.40.50.720">
    <property type="entry name" value="NAD(P)-binding Rossmann-like Domain"/>
    <property type="match status" value="1"/>
</dbReference>
<gene>
    <name evidence="2" type="ORF">CLV28_0300</name>
</gene>
<sequence>MSAGQVRSGRSDVVVLGRGQVARLVRAALAPEALVPDDAPPLTPSTVLVLVVPVAELPARRPGEVLADVRAALDAARAAGVERVVAITSAVVHGAAPGALPHDDDAPPTAADGVRGVLPEVLDVESELAVSGVAALTVLRPTVLVGPGVDTALTRHLTAPRLLVVRGAAHRWQMLHVDDLVEAVRVVVEQGLTGAVTVGAVDADGAPDLLTADETAAAAGLRTITVPAATAFSMAESLHRARMLPAGAQDLAFAVYPWTVTAARLVEAGWRSTTSSAAAVAQVRDAAAVPGRRKVDARDAAALGAAGAAVAVLATAAVWRRRAGGR</sequence>
<dbReference type="SUPFAM" id="SSF51735">
    <property type="entry name" value="NAD(P)-binding Rossmann-fold domains"/>
    <property type="match status" value="1"/>
</dbReference>
<dbReference type="RefSeq" id="WP_100421532.1">
    <property type="nucleotide sequence ID" value="NZ_BOOX01000016.1"/>
</dbReference>
<dbReference type="AlphaFoldDB" id="A0A2M9CYX1"/>
<name>A0A2M9CYX1_9CELL</name>